<feature type="compositionally biased region" description="Acidic residues" evidence="1">
    <location>
        <begin position="136"/>
        <end position="149"/>
    </location>
</feature>
<feature type="region of interest" description="Disordered" evidence="1">
    <location>
        <begin position="131"/>
        <end position="173"/>
    </location>
</feature>
<keyword evidence="3" id="KW-1185">Reference proteome</keyword>
<proteinExistence type="predicted"/>
<evidence type="ECO:0000256" key="1">
    <source>
        <dbReference type="SAM" id="MobiDB-lite"/>
    </source>
</evidence>
<dbReference type="Proteomes" id="UP000001861">
    <property type="component" value="Unassembled WGS sequence"/>
</dbReference>
<dbReference type="eggNOG" id="ENOG502RBXB">
    <property type="taxonomic scope" value="Eukaryota"/>
</dbReference>
<dbReference type="STRING" id="240176.A8NYM7"/>
<dbReference type="InParanoid" id="A8NYM7"/>
<dbReference type="OrthoDB" id="3366194at2759"/>
<accession>A8NYM7</accession>
<dbReference type="KEGG" id="cci:CC1G_01382"/>
<dbReference type="RefSeq" id="XP_001837470.2">
    <property type="nucleotide sequence ID" value="XM_001837418.2"/>
</dbReference>
<gene>
    <name evidence="2" type="ORF">CC1G_01382</name>
</gene>
<organism evidence="2 3">
    <name type="scientific">Coprinopsis cinerea (strain Okayama-7 / 130 / ATCC MYA-4618 / FGSC 9003)</name>
    <name type="common">Inky cap fungus</name>
    <name type="synonym">Hormographiella aspergillata</name>
    <dbReference type="NCBI Taxonomy" id="240176"/>
    <lineage>
        <taxon>Eukaryota</taxon>
        <taxon>Fungi</taxon>
        <taxon>Dikarya</taxon>
        <taxon>Basidiomycota</taxon>
        <taxon>Agaricomycotina</taxon>
        <taxon>Agaricomycetes</taxon>
        <taxon>Agaricomycetidae</taxon>
        <taxon>Agaricales</taxon>
        <taxon>Agaricineae</taxon>
        <taxon>Psathyrellaceae</taxon>
        <taxon>Coprinopsis</taxon>
    </lineage>
</organism>
<dbReference type="AlphaFoldDB" id="A8NYM7"/>
<evidence type="ECO:0000313" key="3">
    <source>
        <dbReference type="Proteomes" id="UP000001861"/>
    </source>
</evidence>
<sequence length="173" mass="19182">MIANNFCAPASSSAGGLPRQAVSQTRFEQLLQNSNLPAPGPDHYNARRRLWLKPGWSPSQKPPKAASPSRQKLEAVLNNPNMLQDIQCWRKLDRVWKNLSNGSSLNESLPMSMIIRIVHAAWVRDNLWPAGVQAPEPDDELPPEVEDAPTSELQLDTLRLEAPPVDPPEGQAK</sequence>
<name>A8NYM7_COPC7</name>
<dbReference type="VEuPathDB" id="FungiDB:CC1G_01382"/>
<dbReference type="HOGENOM" id="CLU_1547491_0_0_1"/>
<dbReference type="OMA" id="THAAWIR"/>
<dbReference type="GeneID" id="6014026"/>
<protein>
    <recommendedName>
        <fullName evidence="4">DUF4050 domain-containing protein</fullName>
    </recommendedName>
</protein>
<evidence type="ECO:0008006" key="4">
    <source>
        <dbReference type="Google" id="ProtNLM"/>
    </source>
</evidence>
<evidence type="ECO:0000313" key="2">
    <source>
        <dbReference type="EMBL" id="EAU84386.2"/>
    </source>
</evidence>
<dbReference type="EMBL" id="AACS02000005">
    <property type="protein sequence ID" value="EAU84386.2"/>
    <property type="molecule type" value="Genomic_DNA"/>
</dbReference>
<reference evidence="2 3" key="1">
    <citation type="journal article" date="2010" name="Proc. Natl. Acad. Sci. U.S.A.">
        <title>Insights into evolution of multicellular fungi from the assembled chromosomes of the mushroom Coprinopsis cinerea (Coprinus cinereus).</title>
        <authorList>
            <person name="Stajich J.E."/>
            <person name="Wilke S.K."/>
            <person name="Ahren D."/>
            <person name="Au C.H."/>
            <person name="Birren B.W."/>
            <person name="Borodovsky M."/>
            <person name="Burns C."/>
            <person name="Canback B."/>
            <person name="Casselton L.A."/>
            <person name="Cheng C.K."/>
            <person name="Deng J."/>
            <person name="Dietrich F.S."/>
            <person name="Fargo D.C."/>
            <person name="Farman M.L."/>
            <person name="Gathman A.C."/>
            <person name="Goldberg J."/>
            <person name="Guigo R."/>
            <person name="Hoegger P.J."/>
            <person name="Hooker J.B."/>
            <person name="Huggins A."/>
            <person name="James T.Y."/>
            <person name="Kamada T."/>
            <person name="Kilaru S."/>
            <person name="Kodira C."/>
            <person name="Kues U."/>
            <person name="Kupfer D."/>
            <person name="Kwan H.S."/>
            <person name="Lomsadze A."/>
            <person name="Li W."/>
            <person name="Lilly W.W."/>
            <person name="Ma L.J."/>
            <person name="Mackey A.J."/>
            <person name="Manning G."/>
            <person name="Martin F."/>
            <person name="Muraguchi H."/>
            <person name="Natvig D.O."/>
            <person name="Palmerini H."/>
            <person name="Ramesh M.A."/>
            <person name="Rehmeyer C.J."/>
            <person name="Roe B.A."/>
            <person name="Shenoy N."/>
            <person name="Stanke M."/>
            <person name="Ter-Hovhannisyan V."/>
            <person name="Tunlid A."/>
            <person name="Velagapudi R."/>
            <person name="Vision T.J."/>
            <person name="Zeng Q."/>
            <person name="Zolan M.E."/>
            <person name="Pukkila P.J."/>
        </authorList>
    </citation>
    <scope>NUCLEOTIDE SEQUENCE [LARGE SCALE GENOMIC DNA]</scope>
    <source>
        <strain evidence="3">Okayama-7 / 130 / ATCC MYA-4618 / FGSC 9003</strain>
    </source>
</reference>
<comment type="caution">
    <text evidence="2">The sequence shown here is derived from an EMBL/GenBank/DDBJ whole genome shotgun (WGS) entry which is preliminary data.</text>
</comment>